<dbReference type="EMBL" id="JACAZE010000013">
    <property type="protein sequence ID" value="KAF7300463.1"/>
    <property type="molecule type" value="Genomic_DNA"/>
</dbReference>
<reference evidence="1" key="1">
    <citation type="submission" date="2020-05" db="EMBL/GenBank/DDBJ databases">
        <title>Mycena genomes resolve the evolution of fungal bioluminescence.</title>
        <authorList>
            <person name="Tsai I.J."/>
        </authorList>
    </citation>
    <scope>NUCLEOTIDE SEQUENCE</scope>
    <source>
        <strain evidence="1">110903Hualien_Pintung</strain>
    </source>
</reference>
<keyword evidence="2" id="KW-1185">Reference proteome</keyword>
<evidence type="ECO:0000313" key="2">
    <source>
        <dbReference type="Proteomes" id="UP000613580"/>
    </source>
</evidence>
<comment type="caution">
    <text evidence="1">The sequence shown here is derived from an EMBL/GenBank/DDBJ whole genome shotgun (WGS) entry which is preliminary data.</text>
</comment>
<dbReference type="AlphaFoldDB" id="A0A8H6SIW4"/>
<gene>
    <name evidence="1" type="ORF">HMN09_00930300</name>
</gene>
<proteinExistence type="predicted"/>
<evidence type="ECO:0000313" key="1">
    <source>
        <dbReference type="EMBL" id="KAF7300463.1"/>
    </source>
</evidence>
<accession>A0A8H6SIW4</accession>
<dbReference type="Proteomes" id="UP000613580">
    <property type="component" value="Unassembled WGS sequence"/>
</dbReference>
<protein>
    <submittedName>
        <fullName evidence="1">Uncharacterized protein</fullName>
    </submittedName>
</protein>
<sequence length="314" mass="35599">MVLPLDLEREVLEFAAERYPEAVMDMLVLARRTHAWLEPFLYRRVCLSAGESLSPVRQVAFFRAARTKPASLLACGVRFLRLDFSMHWPPELVRDALHALPLCAGIVWLCVNSDEPYDTHIVVFNAIPLQALKLRRCATFLAECIPALGKSTARLPEFSLLTHLFFMERSMSPEVSAAVLAFTTELPALTHLAFIFENLKLPKTTLQEILAPAGCRRLQILAFLGFTSRDIPLTEQWAAELPIQDQRIVVVMTWEWDDFMRDGTLGGKPSFWDKAEAFLAGKAAGTVPKDSFWVCEYTEDDQGDDDDEWLNEHQ</sequence>
<organism evidence="1 2">
    <name type="scientific">Mycena chlorophos</name>
    <name type="common">Agaric fungus</name>
    <name type="synonym">Agaricus chlorophos</name>
    <dbReference type="NCBI Taxonomy" id="658473"/>
    <lineage>
        <taxon>Eukaryota</taxon>
        <taxon>Fungi</taxon>
        <taxon>Dikarya</taxon>
        <taxon>Basidiomycota</taxon>
        <taxon>Agaricomycotina</taxon>
        <taxon>Agaricomycetes</taxon>
        <taxon>Agaricomycetidae</taxon>
        <taxon>Agaricales</taxon>
        <taxon>Marasmiineae</taxon>
        <taxon>Mycenaceae</taxon>
        <taxon>Mycena</taxon>
    </lineage>
</organism>
<name>A0A8H6SIW4_MYCCL</name>
<dbReference type="OrthoDB" id="3145912at2759"/>